<dbReference type="PANTHER" id="PTHR32322:SF2">
    <property type="entry name" value="EAMA DOMAIN-CONTAINING PROTEIN"/>
    <property type="match status" value="1"/>
</dbReference>
<reference evidence="9" key="1">
    <citation type="journal article" date="2019" name="Int. J. Syst. Evol. Microbiol.">
        <title>The Global Catalogue of Microorganisms (GCM) 10K type strain sequencing project: providing services to taxonomists for standard genome sequencing and annotation.</title>
        <authorList>
            <consortium name="The Broad Institute Genomics Platform"/>
            <consortium name="The Broad Institute Genome Sequencing Center for Infectious Disease"/>
            <person name="Wu L."/>
            <person name="Ma J."/>
        </authorList>
    </citation>
    <scope>NUCLEOTIDE SEQUENCE [LARGE SCALE GENOMIC DNA]</scope>
    <source>
        <strain evidence="9">JCM 15614</strain>
    </source>
</reference>
<evidence type="ECO:0000256" key="1">
    <source>
        <dbReference type="ARBA" id="ARBA00004141"/>
    </source>
</evidence>
<protein>
    <submittedName>
        <fullName evidence="8">EamA family transporter</fullName>
    </submittedName>
</protein>
<feature type="transmembrane region" description="Helical" evidence="6">
    <location>
        <begin position="235"/>
        <end position="255"/>
    </location>
</feature>
<sequence length="328" mass="33873">MTTSKPHRPPVRAGEHPVTAAVLAALVTVYLVWGSTYLAIKYTVTSLPPFLAMGSRFLLAAIVIVSAVLAMRGRAVFRISWQQAGTAAVCGLFLLVGGNGLVAVAEQDVDSGLAALLIAGTPLWVVLLRAVLRDRPSAATMAGLLIGLAGVAILLLPGLSGSSELFPLLLVCLSSVLWACGTVLSTRRPLPPDPFVTTVLEMAVGGSAMVLLGTLGGEWGRLDVAAAAPSAWIAFVYLVLVGSAVAYSAYVWLLARAPLSLVTTYAYVNPAVAVALGALFLQEPLTVNVVVGGTVIIAAVALVITTESRGRRRTVPATDEGACPLEPA</sequence>
<evidence type="ECO:0000256" key="5">
    <source>
        <dbReference type="ARBA" id="ARBA00023136"/>
    </source>
</evidence>
<feature type="domain" description="EamA" evidence="7">
    <location>
        <begin position="25"/>
        <end position="155"/>
    </location>
</feature>
<feature type="transmembrane region" description="Helical" evidence="6">
    <location>
        <begin position="262"/>
        <end position="281"/>
    </location>
</feature>
<feature type="transmembrane region" description="Helical" evidence="6">
    <location>
        <begin position="196"/>
        <end position="215"/>
    </location>
</feature>
<evidence type="ECO:0000256" key="2">
    <source>
        <dbReference type="ARBA" id="ARBA00007362"/>
    </source>
</evidence>
<dbReference type="SUPFAM" id="SSF103481">
    <property type="entry name" value="Multidrug resistance efflux transporter EmrE"/>
    <property type="match status" value="2"/>
</dbReference>
<evidence type="ECO:0000313" key="8">
    <source>
        <dbReference type="EMBL" id="GAA3185341.1"/>
    </source>
</evidence>
<evidence type="ECO:0000259" key="7">
    <source>
        <dbReference type="Pfam" id="PF00892"/>
    </source>
</evidence>
<keyword evidence="5 6" id="KW-0472">Membrane</keyword>
<evidence type="ECO:0000256" key="4">
    <source>
        <dbReference type="ARBA" id="ARBA00022989"/>
    </source>
</evidence>
<feature type="transmembrane region" description="Helical" evidence="6">
    <location>
        <begin position="84"/>
        <end position="105"/>
    </location>
</feature>
<feature type="transmembrane region" description="Helical" evidence="6">
    <location>
        <begin position="139"/>
        <end position="159"/>
    </location>
</feature>
<feature type="transmembrane region" description="Helical" evidence="6">
    <location>
        <begin position="52"/>
        <end position="72"/>
    </location>
</feature>
<dbReference type="PANTHER" id="PTHR32322">
    <property type="entry name" value="INNER MEMBRANE TRANSPORTER"/>
    <property type="match status" value="1"/>
</dbReference>
<name>A0ABP6PPS5_9ACTN</name>
<dbReference type="InterPro" id="IPR000620">
    <property type="entry name" value="EamA_dom"/>
</dbReference>
<dbReference type="EMBL" id="BAAAVV010000022">
    <property type="protein sequence ID" value="GAA3185341.1"/>
    <property type="molecule type" value="Genomic_DNA"/>
</dbReference>
<dbReference type="InterPro" id="IPR050638">
    <property type="entry name" value="AA-Vitamin_Transporters"/>
</dbReference>
<keyword evidence="9" id="KW-1185">Reference proteome</keyword>
<keyword evidence="3 6" id="KW-0812">Transmembrane</keyword>
<comment type="caution">
    <text evidence="8">The sequence shown here is derived from an EMBL/GenBank/DDBJ whole genome shotgun (WGS) entry which is preliminary data.</text>
</comment>
<dbReference type="InterPro" id="IPR037185">
    <property type="entry name" value="EmrE-like"/>
</dbReference>
<feature type="transmembrane region" description="Helical" evidence="6">
    <location>
        <begin position="287"/>
        <end position="304"/>
    </location>
</feature>
<feature type="transmembrane region" description="Helical" evidence="6">
    <location>
        <begin position="111"/>
        <end position="132"/>
    </location>
</feature>
<keyword evidence="4 6" id="KW-1133">Transmembrane helix</keyword>
<comment type="similarity">
    <text evidence="2">Belongs to the EamA transporter family.</text>
</comment>
<feature type="transmembrane region" description="Helical" evidence="6">
    <location>
        <begin position="165"/>
        <end position="184"/>
    </location>
</feature>
<organism evidence="8 9">
    <name type="scientific">Blastococcus jejuensis</name>
    <dbReference type="NCBI Taxonomy" id="351224"/>
    <lineage>
        <taxon>Bacteria</taxon>
        <taxon>Bacillati</taxon>
        <taxon>Actinomycetota</taxon>
        <taxon>Actinomycetes</taxon>
        <taxon>Geodermatophilales</taxon>
        <taxon>Geodermatophilaceae</taxon>
        <taxon>Blastococcus</taxon>
    </lineage>
</organism>
<accession>A0ABP6PPS5</accession>
<evidence type="ECO:0000313" key="9">
    <source>
        <dbReference type="Proteomes" id="UP001499924"/>
    </source>
</evidence>
<gene>
    <name evidence="8" type="ORF">GCM10010531_44440</name>
</gene>
<dbReference type="Pfam" id="PF00892">
    <property type="entry name" value="EamA"/>
    <property type="match status" value="2"/>
</dbReference>
<feature type="transmembrane region" description="Helical" evidence="6">
    <location>
        <begin position="20"/>
        <end position="40"/>
    </location>
</feature>
<evidence type="ECO:0000256" key="6">
    <source>
        <dbReference type="SAM" id="Phobius"/>
    </source>
</evidence>
<dbReference type="Proteomes" id="UP001499924">
    <property type="component" value="Unassembled WGS sequence"/>
</dbReference>
<dbReference type="RefSeq" id="WP_344691505.1">
    <property type="nucleotide sequence ID" value="NZ_BAAAVV010000022.1"/>
</dbReference>
<proteinExistence type="inferred from homology"/>
<evidence type="ECO:0000256" key="3">
    <source>
        <dbReference type="ARBA" id="ARBA00022692"/>
    </source>
</evidence>
<feature type="domain" description="EamA" evidence="7">
    <location>
        <begin position="167"/>
        <end position="304"/>
    </location>
</feature>
<comment type="subcellular location">
    <subcellularLocation>
        <location evidence="1">Membrane</location>
        <topology evidence="1">Multi-pass membrane protein</topology>
    </subcellularLocation>
</comment>